<accession>A0A6H5HIT3</accession>
<dbReference type="EMBL" id="CADCXU010027052">
    <property type="protein sequence ID" value="CAB0013943.1"/>
    <property type="molecule type" value="Genomic_DNA"/>
</dbReference>
<keyword evidence="3" id="KW-1185">Reference proteome</keyword>
<proteinExistence type="predicted"/>
<name>A0A6H5HIT3_9HEMI</name>
<protein>
    <submittedName>
        <fullName evidence="2">Uncharacterized protein</fullName>
    </submittedName>
</protein>
<evidence type="ECO:0000313" key="3">
    <source>
        <dbReference type="Proteomes" id="UP000479000"/>
    </source>
</evidence>
<feature type="non-terminal residue" evidence="2">
    <location>
        <position position="1"/>
    </location>
</feature>
<dbReference type="Proteomes" id="UP000479000">
    <property type="component" value="Unassembled WGS sequence"/>
</dbReference>
<reference evidence="2 3" key="1">
    <citation type="submission" date="2020-02" db="EMBL/GenBank/DDBJ databases">
        <authorList>
            <person name="Ferguson B K."/>
        </authorList>
    </citation>
    <scope>NUCLEOTIDE SEQUENCE [LARGE SCALE GENOMIC DNA]</scope>
</reference>
<feature type="compositionally biased region" description="Basic and acidic residues" evidence="1">
    <location>
        <begin position="151"/>
        <end position="161"/>
    </location>
</feature>
<dbReference type="AlphaFoldDB" id="A0A6H5HIT3"/>
<sequence length="284" mass="33821">TRIEGMKIVCSEKVNEFVYKRIQTRKLRNLSQLFCSWSRKYQQQHIDGTDISEIKYRYIEQENCWRRKTHNETETQTHNRNRSQTHNGTETQTHNRNRSQTHNETETQTHNRNQSQTHNETETQTHNRNRSQTHNGTETQTHNRNQSQTHNETETQTHNRDRTFQVLPWPCMMGRGSPSTLAVDEDEDRPWRYFKTGLDCFMTRVGVDSGQDLEGFKTVHRGFWDKTWRASRQDTEWLPYRSWRAFKRGRGGASRKVLVVLQDRTWRTSRQEVEGFMTGLGEGS</sequence>
<feature type="compositionally biased region" description="Polar residues" evidence="1">
    <location>
        <begin position="78"/>
        <end position="100"/>
    </location>
</feature>
<gene>
    <name evidence="2" type="ORF">NTEN_LOCUS18486</name>
</gene>
<evidence type="ECO:0000313" key="2">
    <source>
        <dbReference type="EMBL" id="CAB0013943.1"/>
    </source>
</evidence>
<evidence type="ECO:0000256" key="1">
    <source>
        <dbReference type="SAM" id="MobiDB-lite"/>
    </source>
</evidence>
<feature type="compositionally biased region" description="Polar residues" evidence="1">
    <location>
        <begin position="126"/>
        <end position="150"/>
    </location>
</feature>
<feature type="region of interest" description="Disordered" evidence="1">
    <location>
        <begin position="69"/>
        <end position="161"/>
    </location>
</feature>
<organism evidence="2 3">
    <name type="scientific">Nesidiocoris tenuis</name>
    <dbReference type="NCBI Taxonomy" id="355587"/>
    <lineage>
        <taxon>Eukaryota</taxon>
        <taxon>Metazoa</taxon>
        <taxon>Ecdysozoa</taxon>
        <taxon>Arthropoda</taxon>
        <taxon>Hexapoda</taxon>
        <taxon>Insecta</taxon>
        <taxon>Pterygota</taxon>
        <taxon>Neoptera</taxon>
        <taxon>Paraneoptera</taxon>
        <taxon>Hemiptera</taxon>
        <taxon>Heteroptera</taxon>
        <taxon>Panheteroptera</taxon>
        <taxon>Cimicomorpha</taxon>
        <taxon>Miridae</taxon>
        <taxon>Dicyphina</taxon>
        <taxon>Nesidiocoris</taxon>
    </lineage>
</organism>